<evidence type="ECO:0000256" key="1">
    <source>
        <dbReference type="SAM" id="MobiDB-lite"/>
    </source>
</evidence>
<dbReference type="Proteomes" id="UP001275084">
    <property type="component" value="Unassembled WGS sequence"/>
</dbReference>
<keyword evidence="2" id="KW-1133">Transmembrane helix</keyword>
<feature type="transmembrane region" description="Helical" evidence="2">
    <location>
        <begin position="230"/>
        <end position="250"/>
    </location>
</feature>
<feature type="compositionally biased region" description="Low complexity" evidence="1">
    <location>
        <begin position="281"/>
        <end position="299"/>
    </location>
</feature>
<dbReference type="EMBL" id="JAUIQD010000002">
    <property type="protein sequence ID" value="KAK3359840.1"/>
    <property type="molecule type" value="Genomic_DNA"/>
</dbReference>
<name>A0AAJ0MI22_9PEZI</name>
<feature type="transmembrane region" description="Helical" evidence="2">
    <location>
        <begin position="482"/>
        <end position="499"/>
    </location>
</feature>
<keyword evidence="2" id="KW-0812">Transmembrane</keyword>
<evidence type="ECO:0000313" key="4">
    <source>
        <dbReference type="Proteomes" id="UP001275084"/>
    </source>
</evidence>
<reference evidence="3" key="2">
    <citation type="submission" date="2023-06" db="EMBL/GenBank/DDBJ databases">
        <authorList>
            <consortium name="Lawrence Berkeley National Laboratory"/>
            <person name="Haridas S."/>
            <person name="Hensen N."/>
            <person name="Bonometti L."/>
            <person name="Westerberg I."/>
            <person name="Brannstrom I.O."/>
            <person name="Guillou S."/>
            <person name="Cros-Aarteil S."/>
            <person name="Calhoun S."/>
            <person name="Kuo A."/>
            <person name="Mondo S."/>
            <person name="Pangilinan J."/>
            <person name="Riley R."/>
            <person name="Labutti K."/>
            <person name="Andreopoulos B."/>
            <person name="Lipzen A."/>
            <person name="Chen C."/>
            <person name="Yanf M."/>
            <person name="Daum C."/>
            <person name="Ng V."/>
            <person name="Clum A."/>
            <person name="Steindorff A."/>
            <person name="Ohm R."/>
            <person name="Martin F."/>
            <person name="Silar P."/>
            <person name="Natvig D."/>
            <person name="Lalanne C."/>
            <person name="Gautier V."/>
            <person name="Ament-Velasquez S.L."/>
            <person name="Kruys A."/>
            <person name="Hutchinson M.I."/>
            <person name="Powell A.J."/>
            <person name="Barry K."/>
            <person name="Miller A.N."/>
            <person name="Grigoriev I.V."/>
            <person name="Debuchy R."/>
            <person name="Gladieux P."/>
            <person name="Thoren M.H."/>
            <person name="Johannesson H."/>
        </authorList>
    </citation>
    <scope>NUCLEOTIDE SEQUENCE</scope>
    <source>
        <strain evidence="3">CBS 955.72</strain>
    </source>
</reference>
<keyword evidence="4" id="KW-1185">Reference proteome</keyword>
<comment type="caution">
    <text evidence="3">The sequence shown here is derived from an EMBL/GenBank/DDBJ whole genome shotgun (WGS) entry which is preliminary data.</text>
</comment>
<feature type="compositionally biased region" description="Basic and acidic residues" evidence="1">
    <location>
        <begin position="300"/>
        <end position="321"/>
    </location>
</feature>
<sequence>MGMLGPLTSQALGRSPYDDVVFGEGEDDPRTLGQIYDERGRPVNPETRRINRDVIRSHNEVMLVIGVAEPENGIPEAQAEATVKQYEYENYIGRKLFDIHRLVDTANVWGVNGLRQRVLLYKQYARVPFYDLFEFHRTQQSAASSLLSGLPSFLAGIAIRQAPIPYTRFPWARSLSTYVQLHLEIFTFLQRVGIASSTAVLPNWKFFVPGSSLSPILMPPLPTSFTPGSIIQWLGGCAIGVVPFAAYYAFSRTSHLITMYACAYALHKLPHPRNAERRALSHPQSSSNSSRNPSTAEPAARPEEEPRNGRDINRERADDPNFRVLEGQPQNEALPVGAVRRQSTISVRGDEFASDDEETEVVSATLISFDVEATESTDTTPGVWSAELRPNVADSRAAAAAAAQDPVYRETILTSLPPILGADAIGVAIARIVTAPWESQVLLRLATEFMIRQGLPLDVLHDTGMGQDWSWARMRNAVGMELVFLFMQGEAWAVFMMIADRFRFSEEEWNRRVGLAESEEN</sequence>
<evidence type="ECO:0000256" key="2">
    <source>
        <dbReference type="SAM" id="Phobius"/>
    </source>
</evidence>
<reference evidence="3" key="1">
    <citation type="journal article" date="2023" name="Mol. Phylogenet. Evol.">
        <title>Genome-scale phylogeny and comparative genomics of the fungal order Sordariales.</title>
        <authorList>
            <person name="Hensen N."/>
            <person name="Bonometti L."/>
            <person name="Westerberg I."/>
            <person name="Brannstrom I.O."/>
            <person name="Guillou S."/>
            <person name="Cros-Aarteil S."/>
            <person name="Calhoun S."/>
            <person name="Haridas S."/>
            <person name="Kuo A."/>
            <person name="Mondo S."/>
            <person name="Pangilinan J."/>
            <person name="Riley R."/>
            <person name="LaButti K."/>
            <person name="Andreopoulos B."/>
            <person name="Lipzen A."/>
            <person name="Chen C."/>
            <person name="Yan M."/>
            <person name="Daum C."/>
            <person name="Ng V."/>
            <person name="Clum A."/>
            <person name="Steindorff A."/>
            <person name="Ohm R.A."/>
            <person name="Martin F."/>
            <person name="Silar P."/>
            <person name="Natvig D.O."/>
            <person name="Lalanne C."/>
            <person name="Gautier V."/>
            <person name="Ament-Velasquez S.L."/>
            <person name="Kruys A."/>
            <person name="Hutchinson M.I."/>
            <person name="Powell A.J."/>
            <person name="Barry K."/>
            <person name="Miller A.N."/>
            <person name="Grigoriev I.V."/>
            <person name="Debuchy R."/>
            <person name="Gladieux P."/>
            <person name="Hiltunen Thoren M."/>
            <person name="Johannesson H."/>
        </authorList>
    </citation>
    <scope>NUCLEOTIDE SEQUENCE</scope>
    <source>
        <strain evidence="3">CBS 955.72</strain>
    </source>
</reference>
<keyword evidence="2" id="KW-0472">Membrane</keyword>
<accession>A0AAJ0MI22</accession>
<feature type="region of interest" description="Disordered" evidence="1">
    <location>
        <begin position="274"/>
        <end position="338"/>
    </location>
</feature>
<evidence type="ECO:0000313" key="3">
    <source>
        <dbReference type="EMBL" id="KAK3359840.1"/>
    </source>
</evidence>
<dbReference type="AlphaFoldDB" id="A0AAJ0MI22"/>
<organism evidence="3 4">
    <name type="scientific">Lasiosphaeria hispida</name>
    <dbReference type="NCBI Taxonomy" id="260671"/>
    <lineage>
        <taxon>Eukaryota</taxon>
        <taxon>Fungi</taxon>
        <taxon>Dikarya</taxon>
        <taxon>Ascomycota</taxon>
        <taxon>Pezizomycotina</taxon>
        <taxon>Sordariomycetes</taxon>
        <taxon>Sordariomycetidae</taxon>
        <taxon>Sordariales</taxon>
        <taxon>Lasiosphaeriaceae</taxon>
        <taxon>Lasiosphaeria</taxon>
    </lineage>
</organism>
<proteinExistence type="predicted"/>
<gene>
    <name evidence="3" type="ORF">B0T25DRAFT_533956</name>
</gene>
<protein>
    <submittedName>
        <fullName evidence="3">Uncharacterized protein</fullName>
    </submittedName>
</protein>